<feature type="transmembrane region" description="Helical" evidence="1">
    <location>
        <begin position="12"/>
        <end position="31"/>
    </location>
</feature>
<evidence type="ECO:0000256" key="1">
    <source>
        <dbReference type="SAM" id="Phobius"/>
    </source>
</evidence>
<reference evidence="2 3" key="1">
    <citation type="submission" date="2019-01" db="EMBL/GenBank/DDBJ databases">
        <title>Geovibrio thiophilus DSM 11263, complete genome.</title>
        <authorList>
            <person name="Spring S."/>
            <person name="Bunk B."/>
            <person name="Sproer C."/>
        </authorList>
    </citation>
    <scope>NUCLEOTIDE SEQUENCE [LARGE SCALE GENOMIC DNA]</scope>
    <source>
        <strain evidence="2 3">DSM 11263</strain>
    </source>
</reference>
<dbReference type="PROSITE" id="PS51257">
    <property type="entry name" value="PROKAR_LIPOPROTEIN"/>
    <property type="match status" value="1"/>
</dbReference>
<dbReference type="OrthoDB" id="9814800at2"/>
<organism evidence="2 3">
    <name type="scientific">Geovibrio thiophilus</name>
    <dbReference type="NCBI Taxonomy" id="139438"/>
    <lineage>
        <taxon>Bacteria</taxon>
        <taxon>Pseudomonadati</taxon>
        <taxon>Deferribacterota</taxon>
        <taxon>Deferribacteres</taxon>
        <taxon>Deferribacterales</taxon>
        <taxon>Geovibrionaceae</taxon>
        <taxon>Geovibrio</taxon>
    </lineage>
</organism>
<protein>
    <submittedName>
        <fullName evidence="2">Uncharacterized protein</fullName>
    </submittedName>
</protein>
<keyword evidence="1" id="KW-0472">Membrane</keyword>
<sequence length="349" mass="37018">MKEHIATKRGESVRVFIYCIVSLMILASAAACGSNSSSNSSAQKNAIGIPQLTDSKSHSGWEREDCSLCHPSNQLDEIHSYNPALADSFKKVDADDIGACLYCHGTNGIKGVTAESYQCTLCHADPSVVASASLFGGHATMHDLDGDGKIGNSDCVICHQYTDMNGAVNFARDFRQSTETYTSATDFCLTCHDGNGAFGITPPVLAFDGDFTNIFDTFRGIAGQTLTADIHGAKDGLGQTFGQFRPGASYTSAMEIGCTQCHEVHTSDNSYLITRFGESAEDADADALDASVSVTGNNFTELCALCHMSPDGAITGNGLQEVVHPSGYDSNCTNCHYHGAGYGDKTNLF</sequence>
<gene>
    <name evidence="2" type="ORF">EP073_03870</name>
</gene>
<evidence type="ECO:0000313" key="2">
    <source>
        <dbReference type="EMBL" id="QAR32572.1"/>
    </source>
</evidence>
<keyword evidence="1" id="KW-1133">Transmembrane helix</keyword>
<dbReference type="SUPFAM" id="SSF48695">
    <property type="entry name" value="Multiheme cytochromes"/>
    <property type="match status" value="1"/>
</dbReference>
<dbReference type="KEGG" id="gtl:EP073_03870"/>
<dbReference type="Gene3D" id="3.90.10.10">
    <property type="entry name" value="Cytochrome C3"/>
    <property type="match status" value="1"/>
</dbReference>
<dbReference type="Proteomes" id="UP000287502">
    <property type="component" value="Chromosome"/>
</dbReference>
<dbReference type="EMBL" id="CP035108">
    <property type="protein sequence ID" value="QAR32572.1"/>
    <property type="molecule type" value="Genomic_DNA"/>
</dbReference>
<evidence type="ECO:0000313" key="3">
    <source>
        <dbReference type="Proteomes" id="UP000287502"/>
    </source>
</evidence>
<dbReference type="InterPro" id="IPR036280">
    <property type="entry name" value="Multihaem_cyt_sf"/>
</dbReference>
<name>A0A3R5UU70_9BACT</name>
<keyword evidence="3" id="KW-1185">Reference proteome</keyword>
<accession>A0A3R5UU70</accession>
<dbReference type="AlphaFoldDB" id="A0A3R5UU70"/>
<dbReference type="RefSeq" id="WP_128465859.1">
    <property type="nucleotide sequence ID" value="NZ_CP035108.1"/>
</dbReference>
<keyword evidence="1" id="KW-0812">Transmembrane</keyword>
<proteinExistence type="predicted"/>